<feature type="transmembrane region" description="Helical" evidence="8">
    <location>
        <begin position="411"/>
        <end position="433"/>
    </location>
</feature>
<sequence length="454" mass="50548">MGYTSLVRQVLASLSCYLCVMTGSFCFYWLSPYTIKLTSGENPIFATETLVKLISITEIGEAIGCIPTALFSDRFGRRTSLLLIGPLTAILWIISLFTKNMVVLYIIRILQGVVVAAVETIGPVYLAEISGAKIRGALCGYYTVFWNFGIMCAFMVSDYLPFDLYTGALIAVPTLFCITFFFMPESPYYYFIRNQSVNGKKSLKWLRHGEDIEVECKEIEEAVREDMKNDGSWKDLIATKKDRRALLIVLIVSLSRYMVGVGTFLAYAEDVFHKAGSDIFTPNQQSIFLALIFVVAGAVASFFSDTVGRRKLLIYSLICTVISIIIIAVYFGLLELTSIQVTPYIWVMYVGILGYCSATTVGLGQLMPTVKAEFFPSHTRSKGGAVTNLIASFAVFLQLFLFPMITTYIGMYFNFVLFAAFALIGFFLALIYIPESAGKTLSEVNQTVINITYS</sequence>
<dbReference type="InterPro" id="IPR005829">
    <property type="entry name" value="Sugar_transporter_CS"/>
</dbReference>
<feature type="transmembrane region" description="Helical" evidence="8">
    <location>
        <begin position="162"/>
        <end position="183"/>
    </location>
</feature>
<dbReference type="InterPro" id="IPR050549">
    <property type="entry name" value="MFS_Trehalose_Transporter"/>
</dbReference>
<feature type="transmembrane region" description="Helical" evidence="8">
    <location>
        <begin position="6"/>
        <end position="30"/>
    </location>
</feature>
<dbReference type="EMBL" id="ACPB03001152">
    <property type="status" value="NOT_ANNOTATED_CDS"/>
    <property type="molecule type" value="Genomic_DNA"/>
</dbReference>
<feature type="transmembrane region" description="Helical" evidence="8">
    <location>
        <begin position="385"/>
        <end position="405"/>
    </location>
</feature>
<feature type="transmembrane region" description="Helical" evidence="8">
    <location>
        <begin position="245"/>
        <end position="267"/>
    </location>
</feature>
<dbReference type="eggNOG" id="KOG0254">
    <property type="taxonomic scope" value="Eukaryota"/>
</dbReference>
<protein>
    <submittedName>
        <fullName evidence="10 11">Putative transporter major facilitator superfamily</fullName>
    </submittedName>
</protein>
<feature type="transmembrane region" description="Helical" evidence="8">
    <location>
        <begin position="103"/>
        <end position="126"/>
    </location>
</feature>
<feature type="transmembrane region" description="Helical" evidence="8">
    <location>
        <begin position="344"/>
        <end position="364"/>
    </location>
</feature>
<evidence type="ECO:0000256" key="3">
    <source>
        <dbReference type="ARBA" id="ARBA00022475"/>
    </source>
</evidence>
<dbReference type="RefSeq" id="XP_073979406.1">
    <property type="nucleotide sequence ID" value="XM_074123305.1"/>
</dbReference>
<dbReference type="SUPFAM" id="SSF103473">
    <property type="entry name" value="MFS general substrate transporter"/>
    <property type="match status" value="1"/>
</dbReference>
<reference evidence="11" key="3">
    <citation type="submission" date="2015-05" db="UniProtKB">
        <authorList>
            <consortium name="EnsemblMetazoa"/>
        </authorList>
    </citation>
    <scope>IDENTIFICATION</scope>
</reference>
<accession>R4FN36</accession>
<dbReference type="Gene3D" id="1.20.1250.20">
    <property type="entry name" value="MFS general substrate transporter like domains"/>
    <property type="match status" value="1"/>
</dbReference>
<dbReference type="GeneID" id="141451723"/>
<keyword evidence="4" id="KW-0762">Sugar transport</keyword>
<dbReference type="HOGENOM" id="CLU_001265_30_5_1"/>
<dbReference type="InParanoid" id="R4FN36"/>
<evidence type="ECO:0000256" key="5">
    <source>
        <dbReference type="ARBA" id="ARBA00022692"/>
    </source>
</evidence>
<dbReference type="InterPro" id="IPR005828">
    <property type="entry name" value="MFS_sugar_transport-like"/>
</dbReference>
<keyword evidence="5 8" id="KW-0812">Transmembrane</keyword>
<dbReference type="Proteomes" id="UP000015103">
    <property type="component" value="Unassembled WGS sequence"/>
</dbReference>
<dbReference type="AlphaFoldDB" id="R4FN36"/>
<evidence type="ECO:0000313" key="11">
    <source>
        <dbReference type="EnsemblMetazoa" id="RPRC015154-PA"/>
    </source>
</evidence>
<reference evidence="12" key="2">
    <citation type="submission" date="2015-04" db="EMBL/GenBank/DDBJ databases">
        <authorList>
            <person name="Wilson R.K."/>
            <person name="Warren W."/>
            <person name="Dotson E."/>
            <person name="Oliveira P.L."/>
        </authorList>
    </citation>
    <scope>NUCLEOTIDE SEQUENCE</scope>
</reference>
<keyword evidence="7 8" id="KW-0472">Membrane</keyword>
<evidence type="ECO:0000256" key="2">
    <source>
        <dbReference type="ARBA" id="ARBA00022448"/>
    </source>
</evidence>
<keyword evidence="6 8" id="KW-1133">Transmembrane helix</keyword>
<evidence type="ECO:0000256" key="1">
    <source>
        <dbReference type="ARBA" id="ARBA00004651"/>
    </source>
</evidence>
<dbReference type="GO" id="GO:0005886">
    <property type="term" value="C:plasma membrane"/>
    <property type="evidence" value="ECO:0007669"/>
    <property type="project" value="UniProtKB-SubCell"/>
</dbReference>
<dbReference type="OMA" id="IYLFMVI"/>
<evidence type="ECO:0000256" key="7">
    <source>
        <dbReference type="ARBA" id="ARBA00023136"/>
    </source>
</evidence>
<evidence type="ECO:0000313" key="10">
    <source>
        <dbReference type="EMBL" id="JAA76036.1"/>
    </source>
</evidence>
<comment type="subcellular location">
    <subcellularLocation>
        <location evidence="1">Cell membrane</location>
        <topology evidence="1">Multi-pass membrane protein</topology>
    </subcellularLocation>
</comment>
<evidence type="ECO:0000259" key="9">
    <source>
        <dbReference type="PROSITE" id="PS50850"/>
    </source>
</evidence>
<reference evidence="10" key="1">
    <citation type="submission" date="2013-04" db="EMBL/GenBank/DDBJ databases">
        <title>An insight into the transcriptome of the digestive tract of the blood sucking bug, Rhodnius prolixus.</title>
        <authorList>
            <person name="Ribeiro J.M.C."/>
            <person name="Genta F.A."/>
            <person name="Sorgine M.H.F."/>
            <person name="Paiva-Silva G.O."/>
            <person name="Majerowicz D."/>
            <person name="Medeiros M."/>
            <person name="Koerich L."/>
            <person name="Terra W.R."/>
            <person name="Ferreira C."/>
            <person name="Pimentel A.C."/>
            <person name="Bisch P.M."/>
            <person name="Diniz M.M.P."/>
            <person name="Nascimento R."/>
            <person name="Salmon D."/>
            <person name="Silber A.M."/>
            <person name="Alves M."/>
            <person name="Oliveira M.F."/>
            <person name="Gondim K.C."/>
            <person name="Silva Neto M.A.C."/>
            <person name="Atella G.C."/>
            <person name="Araujo H."/>
            <person name="Dias F.S."/>
            <person name="Polycarpo C.R."/>
            <person name="Fampa P."/>
            <person name="Melo A.C."/>
            <person name="Tanaka A.S."/>
            <person name="Balczun C."/>
            <person name="Oliveira J.H.M."/>
            <person name="Goncalves R."/>
            <person name="Lazoski C."/>
            <person name="Pereira M.A."/>
            <person name="Rivera-Pomar R."/>
            <person name="Diambra L."/>
            <person name="Schaub G.A."/>
            <person name="Garcia E.S."/>
            <person name="Azambuja P."/>
            <person name="Braz G.R.C."/>
            <person name="Oliveira P.L."/>
        </authorList>
    </citation>
    <scope>NUCLEOTIDE SEQUENCE</scope>
</reference>
<evidence type="ECO:0000256" key="8">
    <source>
        <dbReference type="SAM" id="Phobius"/>
    </source>
</evidence>
<dbReference type="GO" id="GO:0022857">
    <property type="term" value="F:transmembrane transporter activity"/>
    <property type="evidence" value="ECO:0007669"/>
    <property type="project" value="InterPro"/>
</dbReference>
<keyword evidence="3" id="KW-1003">Cell membrane</keyword>
<dbReference type="PROSITE" id="PS50850">
    <property type="entry name" value="MFS"/>
    <property type="match status" value="1"/>
</dbReference>
<dbReference type="PANTHER" id="PTHR48021">
    <property type="match status" value="1"/>
</dbReference>
<keyword evidence="2" id="KW-0813">Transport</keyword>
<dbReference type="PANTHER" id="PTHR48021:SF46">
    <property type="entry name" value="MAJOR FACILITATOR SUPERFAMILY (MFS) PROFILE DOMAIN-CONTAINING PROTEIN"/>
    <property type="match status" value="1"/>
</dbReference>
<feature type="transmembrane region" description="Helical" evidence="8">
    <location>
        <begin position="80"/>
        <end position="97"/>
    </location>
</feature>
<dbReference type="PROSITE" id="PS00216">
    <property type="entry name" value="SUGAR_TRANSPORT_1"/>
    <property type="match status" value="1"/>
</dbReference>
<name>R4FN36_RHOPR</name>
<feature type="domain" description="Major facilitator superfamily (MFS) profile" evidence="9">
    <location>
        <begin position="1"/>
        <end position="437"/>
    </location>
</feature>
<dbReference type="Pfam" id="PF00083">
    <property type="entry name" value="Sugar_tr"/>
    <property type="match status" value="1"/>
</dbReference>
<dbReference type="InterPro" id="IPR020846">
    <property type="entry name" value="MFS_dom"/>
</dbReference>
<dbReference type="VEuPathDB" id="VectorBase:RPRC015154"/>
<evidence type="ECO:0000256" key="6">
    <source>
        <dbReference type="ARBA" id="ARBA00022989"/>
    </source>
</evidence>
<evidence type="ECO:0000313" key="12">
    <source>
        <dbReference type="Proteomes" id="UP000015103"/>
    </source>
</evidence>
<feature type="transmembrane region" description="Helical" evidence="8">
    <location>
        <begin position="138"/>
        <end position="156"/>
    </location>
</feature>
<dbReference type="STRING" id="13249.R4FN36"/>
<dbReference type="InterPro" id="IPR036259">
    <property type="entry name" value="MFS_trans_sf"/>
</dbReference>
<proteinExistence type="evidence at transcript level"/>
<dbReference type="EMBL" id="GAHY01001474">
    <property type="protein sequence ID" value="JAA76036.1"/>
    <property type="molecule type" value="mRNA"/>
</dbReference>
<dbReference type="FunFam" id="1.20.1250.20:FF:000218">
    <property type="entry name" value="facilitated trehalose transporter Tret1"/>
    <property type="match status" value="1"/>
</dbReference>
<keyword evidence="12" id="KW-1185">Reference proteome</keyword>
<evidence type="ECO:0000256" key="4">
    <source>
        <dbReference type="ARBA" id="ARBA00022597"/>
    </source>
</evidence>
<organism evidence="10">
    <name type="scientific">Rhodnius prolixus</name>
    <name type="common">Triatomid bug</name>
    <dbReference type="NCBI Taxonomy" id="13249"/>
    <lineage>
        <taxon>Eukaryota</taxon>
        <taxon>Metazoa</taxon>
        <taxon>Ecdysozoa</taxon>
        <taxon>Arthropoda</taxon>
        <taxon>Hexapoda</taxon>
        <taxon>Insecta</taxon>
        <taxon>Pterygota</taxon>
        <taxon>Neoptera</taxon>
        <taxon>Paraneoptera</taxon>
        <taxon>Hemiptera</taxon>
        <taxon>Heteroptera</taxon>
        <taxon>Panheteroptera</taxon>
        <taxon>Cimicomorpha</taxon>
        <taxon>Reduviidae</taxon>
        <taxon>Triatominae</taxon>
        <taxon>Rhodnius</taxon>
    </lineage>
</organism>
<feature type="transmembrane region" description="Helical" evidence="8">
    <location>
        <begin position="287"/>
        <end position="305"/>
    </location>
</feature>
<feature type="transmembrane region" description="Helical" evidence="8">
    <location>
        <begin position="312"/>
        <end position="332"/>
    </location>
</feature>
<dbReference type="EnsemblMetazoa" id="RPRC015154-RA">
    <property type="protein sequence ID" value="RPRC015154-PA"/>
    <property type="gene ID" value="RPRC015154"/>
</dbReference>